<dbReference type="EMBL" id="QGHA01000013">
    <property type="protein sequence ID" value="PWK71469.1"/>
    <property type="molecule type" value="Genomic_DNA"/>
</dbReference>
<name>A0A316H0H8_9SPHI</name>
<proteinExistence type="predicted"/>
<dbReference type="RefSeq" id="WP_109609829.1">
    <property type="nucleotide sequence ID" value="NZ_QGHA01000013.1"/>
</dbReference>
<evidence type="ECO:0000313" key="1">
    <source>
        <dbReference type="EMBL" id="PWK71469.1"/>
    </source>
</evidence>
<accession>A0A316H0H8</accession>
<dbReference type="Proteomes" id="UP000245678">
    <property type="component" value="Unassembled WGS sequence"/>
</dbReference>
<protein>
    <submittedName>
        <fullName evidence="1">Uncharacterized protein</fullName>
    </submittedName>
</protein>
<dbReference type="AlphaFoldDB" id="A0A316H0H8"/>
<comment type="caution">
    <text evidence="1">The sequence shown here is derived from an EMBL/GenBank/DDBJ whole genome shotgun (WGS) entry which is preliminary data.</text>
</comment>
<sequence>MYSNYVHDSRLKVFVFLFDRLLMFASSETNTLFLPVDLLNAAMTGNNIRSRSVLDKKNNFTEI</sequence>
<reference evidence="1 2" key="1">
    <citation type="submission" date="2018-05" db="EMBL/GenBank/DDBJ databases">
        <title>Genomic Encyclopedia of Archaeal and Bacterial Type Strains, Phase II (KMG-II): from individual species to whole genera.</title>
        <authorList>
            <person name="Goeker M."/>
        </authorList>
    </citation>
    <scope>NUCLEOTIDE SEQUENCE [LARGE SCALE GENOMIC DNA]</scope>
    <source>
        <strain evidence="1 2">DSM 19975</strain>
    </source>
</reference>
<keyword evidence="2" id="KW-1185">Reference proteome</keyword>
<evidence type="ECO:0000313" key="2">
    <source>
        <dbReference type="Proteomes" id="UP000245678"/>
    </source>
</evidence>
<gene>
    <name evidence="1" type="ORF">LX99_04493</name>
</gene>
<organism evidence="1 2">
    <name type="scientific">Mucilaginibacter oryzae</name>
    <dbReference type="NCBI Taxonomy" id="468058"/>
    <lineage>
        <taxon>Bacteria</taxon>
        <taxon>Pseudomonadati</taxon>
        <taxon>Bacteroidota</taxon>
        <taxon>Sphingobacteriia</taxon>
        <taxon>Sphingobacteriales</taxon>
        <taxon>Sphingobacteriaceae</taxon>
        <taxon>Mucilaginibacter</taxon>
    </lineage>
</organism>